<feature type="compositionally biased region" description="Basic and acidic residues" evidence="2">
    <location>
        <begin position="983"/>
        <end position="1005"/>
    </location>
</feature>
<name>J9PUM1_9CAUD</name>
<keyword evidence="5" id="KW-1185">Reference proteome</keyword>
<evidence type="ECO:0000313" key="4">
    <source>
        <dbReference type="EMBL" id="AEZ50536.1"/>
    </source>
</evidence>
<keyword evidence="3" id="KW-0472">Membrane</keyword>
<evidence type="ECO:0000256" key="1">
    <source>
        <dbReference type="SAM" id="Coils"/>
    </source>
</evidence>
<feature type="region of interest" description="Disordered" evidence="2">
    <location>
        <begin position="910"/>
        <end position="931"/>
    </location>
</feature>
<dbReference type="EMBL" id="JN712910">
    <property type="protein sequence ID" value="AEZ50536.1"/>
    <property type="molecule type" value="Genomic_DNA"/>
</dbReference>
<feature type="compositionally biased region" description="Polar residues" evidence="2">
    <location>
        <begin position="916"/>
        <end position="927"/>
    </location>
</feature>
<keyword evidence="3" id="KW-1133">Transmembrane helix</keyword>
<feature type="compositionally biased region" description="Basic and acidic residues" evidence="2">
    <location>
        <begin position="948"/>
        <end position="958"/>
    </location>
</feature>
<evidence type="ECO:0000256" key="3">
    <source>
        <dbReference type="SAM" id="Phobius"/>
    </source>
</evidence>
<evidence type="ECO:0008006" key="6">
    <source>
        <dbReference type="Google" id="ProtNLM"/>
    </source>
</evidence>
<reference evidence="4 5" key="1">
    <citation type="submission" date="2011-09" db="EMBL/GenBank/DDBJ databases">
        <title>Complete Genome Sequence of Bacillus cereus Bacteriophage BCD7.</title>
        <authorList>
            <person name="Lee J.-H."/>
            <person name="Shin H."/>
            <person name="Son B."/>
            <person name="Ryu S."/>
        </authorList>
    </citation>
    <scope>NUCLEOTIDE SEQUENCE [LARGE SCALE GENOMIC DNA]</scope>
</reference>
<proteinExistence type="predicted"/>
<feature type="region of interest" description="Disordered" evidence="2">
    <location>
        <begin position="1655"/>
        <end position="1680"/>
    </location>
</feature>
<feature type="transmembrane region" description="Helical" evidence="3">
    <location>
        <begin position="522"/>
        <end position="547"/>
    </location>
</feature>
<keyword evidence="1" id="KW-0175">Coiled coil</keyword>
<dbReference type="KEGG" id="vg:14011608"/>
<dbReference type="Proteomes" id="UP000006298">
    <property type="component" value="Segment"/>
</dbReference>
<accession>J9PUM1</accession>
<feature type="compositionally biased region" description="Gly residues" evidence="2">
    <location>
        <begin position="968"/>
        <end position="978"/>
    </location>
</feature>
<dbReference type="RefSeq" id="YP_007005940.1">
    <property type="nucleotide sequence ID" value="NC_019515.1"/>
</dbReference>
<gene>
    <name evidence="4" type="ORF">BCD7_0089</name>
</gene>
<dbReference type="GeneID" id="14011608"/>
<feature type="region of interest" description="Disordered" evidence="2">
    <location>
        <begin position="948"/>
        <end position="1023"/>
    </location>
</feature>
<keyword evidence="3" id="KW-0812">Transmembrane</keyword>
<organism evidence="4 5">
    <name type="scientific">Bacillus phage BCD7</name>
    <dbReference type="NCBI Taxonomy" id="1136534"/>
    <lineage>
        <taxon>Viruses</taxon>
        <taxon>Duplodnaviria</taxon>
        <taxon>Heunggongvirae</taxon>
        <taxon>Uroviricota</taxon>
        <taxon>Caudoviricetes</taxon>
        <taxon>Becedseptimavirus</taxon>
        <taxon>Becedseptimavirus BCD7</taxon>
    </lineage>
</organism>
<evidence type="ECO:0000256" key="2">
    <source>
        <dbReference type="SAM" id="MobiDB-lite"/>
    </source>
</evidence>
<sequence>MFNSLGLGVRLDLVENVTRNVDPIIRDLERLRAEARATTEQYNAMSGGLHNSFGRYGEYRRQFQDMRVAMGDMGNALNHVSDRLVRATYSAAQFGSAMNSMQATGNLSRMYNEITRVQRVLGNMGFGMTQMQRDMADGRAYNALNVQMRDLEDRIKHTKQAIKGMNNAPNSAQFTREIAVAQRALQAYENQLRSVNSAQVIARTNGMQLFNFNGREQMMRMPQTLGAEMRNMFTGAMFADVQRATQMAYNSIDKTGKMMVGLGNTYMETKMKVAQFAMTLQMSGMALTQFATAPIAIAVTALGTLMNKMQEAQNKFQAMTLAPNSQAPGFDRAIQEHWADKGGNYQEIGNAFGHAYNMNSNKSMENVKFNAERALQFKEVFQTDIQKAMSDVRDIREQLGVTDAKAWDMYYAANSEIRDGGKKKSNFKGAQGALDEVLGNPQQYKELTDGANKYADAMDRVDEALNRGSMDSIGEMFTSIGSIGLTAWGSIDGVIKSIADSIKGAAQAVDGFLASHPKLTAFASGFTAIALGVAASLGPIFLLTGVLLRFKGVIEGASLGLRAMSHGGLGVLSAQALMAQRNFQGMVVAFARFPQTLLSTIPLLYSMIRMIPALLLQIARINPLMTGLTVGFLAYKNNWLGFGDLMDATVGRMVGAWTKASDLFKKPMGTEEVNKYVQSLDGVEKGFAKIQTVGMIAWNTIRDFGKESVNFTSQQKDVIKALGLEGVATTLADVSGKVERFWKGFKDGFGDALKIGKEFVVEVWDKMYNQLQNIDKVLTSIFNGFSKLFGGSGDAKNFGEAIGKMTGMKDGWYDVGKAIGYAVAMLAGFKILKTLFSPLNKVAGKFRSIGGAISGATQAVRGAGAMRGALGTTGAGVIGANGRPGAGGTGGAGVVGAHSVLLNDRNGNRVPMASGHTPTATPTQTSAMHGPARPTMVPLPMMPPMGRVERQRQRDQRSLSRAQQRSGGLLGRLMGRGVGTRVNNEEADRIRGRARTEQGRRDLERGVSAGGRTQSGQAMYQRRQGRISRALFGQAYDTYDNNGRRRNVLRQGGLLNPRSNDTRVQNNASPFRRATVTARRATRQATSALGRNIVQPAGSMISAPFRQVGAGVRQVGRNTAQGLGMGVNAVRGSRAGQAVGRGASAVTRPITQTVRFVAGRLNTAGVIRQAQTGGQQAGNRFTNAFKRGMNRITAGQAFRGFEAQAQGAGQRSGNRFTNAFKAGMNRMSGGMIFRSYENQAQQSGRRAGNRFTNAFKSGMNRISGGALFRPVETQAGQAGTRAGRNLGRNMQRQARANARWNTLFTGIENTAGRVGGRAGRSLGRAVTTTARAGISATRIFGGVVTGAASAGTRAGGGMVRGIGGVVTKGIPKVFMLGFRAIPILGWALMAWDIIVTIFTNWDAIVNAAKTAWNWIKNHGKETAIQLYESIKEKLGQAWDWVKEHGWDTFKEVVKFAGECLLTLVETAGEIAMDIGQALWEGITTKVGEAVDWAKGKLADLASNIPIVGGALSSALGGGSKKARGGIVNAPTFGVIGEAGPEAIIPLSGNMRGYASNLLHDTASMLGFGLVPNGGQHNEKQKDIFRKSTEMSDPQVDSMFGLMAGLKMYAEGGVIDKPHMGVVGEDGEEVIIPTTKKARGAELLEVARQKLGVNFNQTRPQQAGGRQQASSTPVNEDNSINISNFTVQLPESMAGTSMADVKRQAKYILKELQRLLREERRRNGKSKLTFTQMIDQY</sequence>
<protein>
    <recommendedName>
        <fullName evidence="6">Tail tape measure protein</fullName>
    </recommendedName>
</protein>
<evidence type="ECO:0000313" key="5">
    <source>
        <dbReference type="Proteomes" id="UP000006298"/>
    </source>
</evidence>
<feature type="coiled-coil region" evidence="1">
    <location>
        <begin position="141"/>
        <end position="198"/>
    </location>
</feature>